<evidence type="ECO:0008006" key="3">
    <source>
        <dbReference type="Google" id="ProtNLM"/>
    </source>
</evidence>
<keyword evidence="2" id="KW-1185">Reference proteome</keyword>
<evidence type="ECO:0000313" key="2">
    <source>
        <dbReference type="Proteomes" id="UP000720189"/>
    </source>
</evidence>
<accession>A0A9P9GD85</accession>
<feature type="non-terminal residue" evidence="1">
    <location>
        <position position="50"/>
    </location>
</feature>
<dbReference type="GeneID" id="70223675"/>
<sequence>MGDTTYEADNLVINCRSCHLATFKAGPFCQFGWEAKYEPASHRIAEKGTH</sequence>
<evidence type="ECO:0000313" key="1">
    <source>
        <dbReference type="EMBL" id="KAH7236766.1"/>
    </source>
</evidence>
<protein>
    <recommendedName>
        <fullName evidence="3">HNH endonuclease</fullName>
    </recommendedName>
</protein>
<dbReference type="Proteomes" id="UP000720189">
    <property type="component" value="Unassembled WGS sequence"/>
</dbReference>
<organism evidence="1 2">
    <name type="scientific">Fusarium redolens</name>
    <dbReference type="NCBI Taxonomy" id="48865"/>
    <lineage>
        <taxon>Eukaryota</taxon>
        <taxon>Fungi</taxon>
        <taxon>Dikarya</taxon>
        <taxon>Ascomycota</taxon>
        <taxon>Pezizomycotina</taxon>
        <taxon>Sordariomycetes</taxon>
        <taxon>Hypocreomycetidae</taxon>
        <taxon>Hypocreales</taxon>
        <taxon>Nectriaceae</taxon>
        <taxon>Fusarium</taxon>
        <taxon>Fusarium redolens species complex</taxon>
    </lineage>
</organism>
<dbReference type="EMBL" id="JAGMUX010000016">
    <property type="protein sequence ID" value="KAH7236766.1"/>
    <property type="molecule type" value="Genomic_DNA"/>
</dbReference>
<name>A0A9P9GD85_FUSRE</name>
<dbReference type="AlphaFoldDB" id="A0A9P9GD85"/>
<reference evidence="1" key="1">
    <citation type="journal article" date="2021" name="Nat. Commun.">
        <title>Genetic determinants of endophytism in the Arabidopsis root mycobiome.</title>
        <authorList>
            <person name="Mesny F."/>
            <person name="Miyauchi S."/>
            <person name="Thiergart T."/>
            <person name="Pickel B."/>
            <person name="Atanasova L."/>
            <person name="Karlsson M."/>
            <person name="Huettel B."/>
            <person name="Barry K.W."/>
            <person name="Haridas S."/>
            <person name="Chen C."/>
            <person name="Bauer D."/>
            <person name="Andreopoulos W."/>
            <person name="Pangilinan J."/>
            <person name="LaButti K."/>
            <person name="Riley R."/>
            <person name="Lipzen A."/>
            <person name="Clum A."/>
            <person name="Drula E."/>
            <person name="Henrissat B."/>
            <person name="Kohler A."/>
            <person name="Grigoriev I.V."/>
            <person name="Martin F.M."/>
            <person name="Hacquard S."/>
        </authorList>
    </citation>
    <scope>NUCLEOTIDE SEQUENCE</scope>
    <source>
        <strain evidence="1">MPI-CAGE-AT-0023</strain>
    </source>
</reference>
<comment type="caution">
    <text evidence="1">The sequence shown here is derived from an EMBL/GenBank/DDBJ whole genome shotgun (WGS) entry which is preliminary data.</text>
</comment>
<proteinExistence type="predicted"/>
<dbReference type="RefSeq" id="XP_046044896.1">
    <property type="nucleotide sequence ID" value="XM_046193721.1"/>
</dbReference>
<gene>
    <name evidence="1" type="ORF">BKA55DRAFT_578520</name>
</gene>